<dbReference type="InterPro" id="IPR059000">
    <property type="entry name" value="ATPase_P-type_domA"/>
</dbReference>
<keyword evidence="7" id="KW-1278">Translocase</keyword>
<keyword evidence="4 10" id="KW-0479">Metal-binding</keyword>
<organism evidence="13 14">
    <name type="scientific">Candidatus Kutchimonas denitrificans</name>
    <dbReference type="NCBI Taxonomy" id="3056748"/>
    <lineage>
        <taxon>Bacteria</taxon>
        <taxon>Pseudomonadati</taxon>
        <taxon>Gemmatimonadota</taxon>
        <taxon>Gemmatimonadia</taxon>
        <taxon>Candidatus Palauibacterales</taxon>
        <taxon>Candidatus Palauibacteraceae</taxon>
        <taxon>Candidatus Kutchimonas</taxon>
    </lineage>
</organism>
<dbReference type="Gene3D" id="3.40.50.1000">
    <property type="entry name" value="HAD superfamily/HAD-like"/>
    <property type="match status" value="1"/>
</dbReference>
<keyword evidence="8 10" id="KW-1133">Transmembrane helix</keyword>
<dbReference type="InterPro" id="IPR027256">
    <property type="entry name" value="P-typ_ATPase_IB"/>
</dbReference>
<comment type="caution">
    <text evidence="13">The sequence shown here is derived from an EMBL/GenBank/DDBJ whole genome shotgun (WGS) entry which is preliminary data.</text>
</comment>
<dbReference type="PANTHER" id="PTHR43520:SF8">
    <property type="entry name" value="P-TYPE CU(+) TRANSPORTER"/>
    <property type="match status" value="1"/>
</dbReference>
<accession>A0AAE4Z8V6</accession>
<evidence type="ECO:0000256" key="7">
    <source>
        <dbReference type="ARBA" id="ARBA00022967"/>
    </source>
</evidence>
<comment type="similarity">
    <text evidence="2 10">Belongs to the cation transport ATPase (P-type) (TC 3.A.3) family. Type IB subfamily.</text>
</comment>
<dbReference type="GO" id="GO:0012505">
    <property type="term" value="C:endomembrane system"/>
    <property type="evidence" value="ECO:0007669"/>
    <property type="project" value="UniProtKB-SubCell"/>
</dbReference>
<dbReference type="FunFam" id="2.70.150.10:FF:000002">
    <property type="entry name" value="Copper-transporting ATPase 1, putative"/>
    <property type="match status" value="1"/>
</dbReference>
<dbReference type="InterPro" id="IPR018303">
    <property type="entry name" value="ATPase_P-typ_P_site"/>
</dbReference>
<evidence type="ECO:0000259" key="12">
    <source>
        <dbReference type="Pfam" id="PF00122"/>
    </source>
</evidence>
<dbReference type="InterPro" id="IPR023299">
    <property type="entry name" value="ATPase_P-typ_cyto_dom_N"/>
</dbReference>
<feature type="domain" description="P-type ATPase A" evidence="12">
    <location>
        <begin position="2"/>
        <end position="87"/>
    </location>
</feature>
<feature type="coiled-coil region" evidence="11">
    <location>
        <begin position="281"/>
        <end position="341"/>
    </location>
</feature>
<feature type="non-terminal residue" evidence="13">
    <location>
        <position position="1"/>
    </location>
</feature>
<dbReference type="NCBIfam" id="TIGR01494">
    <property type="entry name" value="ATPase_P-type"/>
    <property type="match status" value="1"/>
</dbReference>
<keyword evidence="9 10" id="KW-0472">Membrane</keyword>
<dbReference type="PRINTS" id="PR00119">
    <property type="entry name" value="CATATPASE"/>
</dbReference>
<dbReference type="NCBIfam" id="TIGR01511">
    <property type="entry name" value="ATPase-IB1_Cu"/>
    <property type="match status" value="1"/>
</dbReference>
<dbReference type="GO" id="GO:0005507">
    <property type="term" value="F:copper ion binding"/>
    <property type="evidence" value="ECO:0007669"/>
    <property type="project" value="TreeGrafter"/>
</dbReference>
<dbReference type="SFLD" id="SFLDF00027">
    <property type="entry name" value="p-type_atpase"/>
    <property type="match status" value="1"/>
</dbReference>
<feature type="transmembrane region" description="Helical" evidence="10">
    <location>
        <begin position="102"/>
        <end position="127"/>
    </location>
</feature>
<proteinExistence type="inferred from homology"/>
<dbReference type="Pfam" id="PF00122">
    <property type="entry name" value="E1-E2_ATPase"/>
    <property type="match status" value="1"/>
</dbReference>
<dbReference type="Pfam" id="PF00702">
    <property type="entry name" value="Hydrolase"/>
    <property type="match status" value="1"/>
</dbReference>
<dbReference type="SUPFAM" id="SSF81653">
    <property type="entry name" value="Calcium ATPase, transduction domain A"/>
    <property type="match status" value="1"/>
</dbReference>
<dbReference type="InterPro" id="IPR044492">
    <property type="entry name" value="P_typ_ATPase_HD_dom"/>
</dbReference>
<dbReference type="EMBL" id="JAACAK010000110">
    <property type="protein sequence ID" value="NIR75969.1"/>
    <property type="molecule type" value="Genomic_DNA"/>
</dbReference>
<evidence type="ECO:0000256" key="10">
    <source>
        <dbReference type="RuleBase" id="RU362081"/>
    </source>
</evidence>
<evidence type="ECO:0000256" key="9">
    <source>
        <dbReference type="ARBA" id="ARBA00023136"/>
    </source>
</evidence>
<dbReference type="GO" id="GO:0005886">
    <property type="term" value="C:plasma membrane"/>
    <property type="evidence" value="ECO:0007669"/>
    <property type="project" value="UniProtKB-SubCell"/>
</dbReference>
<dbReference type="PANTHER" id="PTHR43520">
    <property type="entry name" value="ATP7, ISOFORM B"/>
    <property type="match status" value="1"/>
</dbReference>
<dbReference type="GO" id="GO:0055070">
    <property type="term" value="P:copper ion homeostasis"/>
    <property type="evidence" value="ECO:0007669"/>
    <property type="project" value="TreeGrafter"/>
</dbReference>
<feature type="non-terminal residue" evidence="13">
    <location>
        <position position="484"/>
    </location>
</feature>
<keyword evidence="11" id="KW-0175">Coiled coil</keyword>
<dbReference type="PROSITE" id="PS00154">
    <property type="entry name" value="ATPASE_E1_E2"/>
    <property type="match status" value="1"/>
</dbReference>
<evidence type="ECO:0000313" key="14">
    <source>
        <dbReference type="Proteomes" id="UP000702544"/>
    </source>
</evidence>
<gene>
    <name evidence="13" type="ORF">GWO12_12805</name>
</gene>
<dbReference type="SFLD" id="SFLDG00002">
    <property type="entry name" value="C1.7:_P-type_atpase_like"/>
    <property type="match status" value="1"/>
</dbReference>
<dbReference type="InterPro" id="IPR008250">
    <property type="entry name" value="ATPase_P-typ_transduc_dom_A_sf"/>
</dbReference>
<evidence type="ECO:0000256" key="5">
    <source>
        <dbReference type="ARBA" id="ARBA00022741"/>
    </source>
</evidence>
<evidence type="ECO:0000256" key="1">
    <source>
        <dbReference type="ARBA" id="ARBA00004127"/>
    </source>
</evidence>
<evidence type="ECO:0000256" key="11">
    <source>
        <dbReference type="SAM" id="Coils"/>
    </source>
</evidence>
<dbReference type="SUPFAM" id="SSF56784">
    <property type="entry name" value="HAD-like"/>
    <property type="match status" value="1"/>
</dbReference>
<dbReference type="Gene3D" id="3.40.1110.10">
    <property type="entry name" value="Calcium-transporting ATPase, cytoplasmic domain N"/>
    <property type="match status" value="1"/>
</dbReference>
<reference evidence="13 14" key="1">
    <citation type="submission" date="2020-01" db="EMBL/GenBank/DDBJ databases">
        <title>Genomes assembled from Gulf of Kutch pelagic sediment metagenomes.</title>
        <authorList>
            <person name="Chandrashekar M."/>
            <person name="Mahajan M.S."/>
            <person name="Dave K.J."/>
            <person name="Vatsa P."/>
            <person name="Nathani N.M."/>
        </authorList>
    </citation>
    <scope>NUCLEOTIDE SEQUENCE [LARGE SCALE GENOMIC DNA]</scope>
    <source>
        <strain evidence="13">KS3-K002</strain>
    </source>
</reference>
<protein>
    <submittedName>
        <fullName evidence="13">Heavy metal translocating P-type ATPase</fullName>
    </submittedName>
</protein>
<dbReference type="InterPro" id="IPR023214">
    <property type="entry name" value="HAD_sf"/>
</dbReference>
<comment type="caution">
    <text evidence="10">Lacks conserved residue(s) required for the propagation of feature annotation.</text>
</comment>
<feature type="transmembrane region" description="Helical" evidence="10">
    <location>
        <begin position="139"/>
        <end position="163"/>
    </location>
</feature>
<feature type="transmembrane region" description="Helical" evidence="10">
    <location>
        <begin position="451"/>
        <end position="474"/>
    </location>
</feature>
<dbReference type="InterPro" id="IPR001757">
    <property type="entry name" value="P_typ_ATPase"/>
</dbReference>
<keyword evidence="3 10" id="KW-0812">Transmembrane</keyword>
<evidence type="ECO:0000256" key="8">
    <source>
        <dbReference type="ARBA" id="ARBA00022989"/>
    </source>
</evidence>
<dbReference type="InterPro" id="IPR036412">
    <property type="entry name" value="HAD-like_sf"/>
</dbReference>
<comment type="subcellular location">
    <subcellularLocation>
        <location evidence="10">Cell membrane</location>
    </subcellularLocation>
    <subcellularLocation>
        <location evidence="1">Endomembrane system</location>
        <topology evidence="1">Multi-pass membrane protein</topology>
    </subcellularLocation>
</comment>
<dbReference type="GO" id="GO:0005524">
    <property type="term" value="F:ATP binding"/>
    <property type="evidence" value="ECO:0007669"/>
    <property type="project" value="UniProtKB-UniRule"/>
</dbReference>
<evidence type="ECO:0000256" key="4">
    <source>
        <dbReference type="ARBA" id="ARBA00022723"/>
    </source>
</evidence>
<evidence type="ECO:0000256" key="3">
    <source>
        <dbReference type="ARBA" id="ARBA00022692"/>
    </source>
</evidence>
<keyword evidence="10" id="KW-1003">Cell membrane</keyword>
<keyword evidence="6 10" id="KW-0067">ATP-binding</keyword>
<evidence type="ECO:0000313" key="13">
    <source>
        <dbReference type="EMBL" id="NIR75969.1"/>
    </source>
</evidence>
<dbReference type="GO" id="GO:0043682">
    <property type="term" value="F:P-type divalent copper transporter activity"/>
    <property type="evidence" value="ECO:0007669"/>
    <property type="project" value="TreeGrafter"/>
</dbReference>
<evidence type="ECO:0000256" key="2">
    <source>
        <dbReference type="ARBA" id="ARBA00006024"/>
    </source>
</evidence>
<dbReference type="NCBIfam" id="TIGR01525">
    <property type="entry name" value="ATPase-IB_hvy"/>
    <property type="match status" value="1"/>
</dbReference>
<keyword evidence="5 10" id="KW-0547">Nucleotide-binding</keyword>
<name>A0AAE4Z8V6_9BACT</name>
<dbReference type="SFLD" id="SFLDS00003">
    <property type="entry name" value="Haloacid_Dehalogenase"/>
    <property type="match status" value="1"/>
</dbReference>
<dbReference type="Proteomes" id="UP000702544">
    <property type="component" value="Unassembled WGS sequence"/>
</dbReference>
<dbReference type="Gene3D" id="2.70.150.10">
    <property type="entry name" value="Calcium-transporting ATPase, cytoplasmic transduction domain A"/>
    <property type="match status" value="1"/>
</dbReference>
<evidence type="ECO:0000256" key="6">
    <source>
        <dbReference type="ARBA" id="ARBA00022840"/>
    </source>
</evidence>
<dbReference type="AlphaFoldDB" id="A0AAE4Z8V6"/>
<dbReference type="GO" id="GO:0016887">
    <property type="term" value="F:ATP hydrolysis activity"/>
    <property type="evidence" value="ECO:0007669"/>
    <property type="project" value="InterPro"/>
</dbReference>
<sequence length="484" mass="50974">VEVPVEAIEVGERVRVRPGESIPVDGEVIEGTSGVDESIVTGESMPAEKGPGDEVIGGSINQSGSLLIKVTRVGEESFLRQVARHIEEARAMKPSILQLADVVLRCYVPGVVAFGGLAFLIWTLGAWLVAGEVNSTRAIFATLAVFVMGYPCALGMATPLAMIRGGGEAAEKGILMRSGEAFQVLKDIRKMVFDKTGTLTEGEPYVVDVVPFGEVEEEDLLRFGAGAEAPSEHPLARAIVDRALEGNLELPDAGDFQSETGRGVRAALSGRRVLVGSLRYLQEQEVDLSAARERAEALEEQGKTVVGVAIDGGLAGLIAIADRLKQDATEALDQLREVGIEPVMITGDNWRTARAVAAELGIEELLAEVLPDEKASEVRILQEEGLRVAMVGDGINDAPALAQADVGIAIGAGTDIAIESADVILIGERLTAVVDAYHIGRSSYRKTVQNLALAFAFNGVGVPAAVTGLVHPVWAMIAMAASVS</sequence>